<dbReference type="AlphaFoldDB" id="A0AB39KU57"/>
<dbReference type="EMBL" id="CP158375">
    <property type="protein sequence ID" value="XDO97487.1"/>
    <property type="molecule type" value="Genomic_DNA"/>
</dbReference>
<feature type="signal peptide" evidence="1">
    <location>
        <begin position="1"/>
        <end position="28"/>
    </location>
</feature>
<dbReference type="RefSeq" id="WP_369060735.1">
    <property type="nucleotide sequence ID" value="NZ_CP158375.1"/>
</dbReference>
<sequence>MSLVRAFAIAAVGLAALTAASPSAPVAADLLLAQTPAQTLDAYGLFTDAGARRPAARVVPYDLNTPLFSDYAEKFRYVFVPPGQKVRYAAEGALEFPVGTALIKTFAYPADFRRPNDNIRFVETRLLIRKADGWFAQTYVWNAEQTKATLKRAGARMDVSFIDAAGKTETINYAVPNTNQCKECHSLDGEIAPIGPKARNLNGEFDYRSRSDFSDLRRDFGDVGDKANQIALWTRIGLLEGAPAPAAIPATARWDDPKAPLEARARAYLDANCAHCHNPRGMASNSGLFLNLEEKRANHLGIGKNPVAAGRGAGGLAVSIRPGDPDASILAYRMASREPGVMMPELGRSVTHREGVELVRAYIAGMRPPPPAP</sequence>
<keyword evidence="1" id="KW-0732">Signal</keyword>
<dbReference type="SUPFAM" id="SSF46626">
    <property type="entry name" value="Cytochrome c"/>
    <property type="match status" value="1"/>
</dbReference>
<dbReference type="GO" id="GO:0009055">
    <property type="term" value="F:electron transfer activity"/>
    <property type="evidence" value="ECO:0007669"/>
    <property type="project" value="InterPro"/>
</dbReference>
<dbReference type="NCBIfam" id="TIGR03806">
    <property type="entry name" value="chp_HNE_0200"/>
    <property type="match status" value="1"/>
</dbReference>
<gene>
    <name evidence="2" type="ORF">ABOZ73_03445</name>
</gene>
<dbReference type="InterPro" id="IPR022269">
    <property type="entry name" value="SO_2930-like_C"/>
</dbReference>
<feature type="chain" id="PRO_5044335112" evidence="1">
    <location>
        <begin position="29"/>
        <end position="373"/>
    </location>
</feature>
<organism evidence="2">
    <name type="scientific">Caulobacter sp. 73W</name>
    <dbReference type="NCBI Taxonomy" id="3161137"/>
    <lineage>
        <taxon>Bacteria</taxon>
        <taxon>Pseudomonadati</taxon>
        <taxon>Pseudomonadota</taxon>
        <taxon>Alphaproteobacteria</taxon>
        <taxon>Caulobacterales</taxon>
        <taxon>Caulobacteraceae</taxon>
        <taxon>Caulobacter</taxon>
    </lineage>
</organism>
<protein>
    <submittedName>
        <fullName evidence="2">SO2930 family diheme c-type cytochrome</fullName>
    </submittedName>
</protein>
<accession>A0AB39KU57</accession>
<evidence type="ECO:0000256" key="1">
    <source>
        <dbReference type="SAM" id="SignalP"/>
    </source>
</evidence>
<proteinExistence type="predicted"/>
<dbReference type="GO" id="GO:0020037">
    <property type="term" value="F:heme binding"/>
    <property type="evidence" value="ECO:0007669"/>
    <property type="project" value="InterPro"/>
</dbReference>
<dbReference type="InterPro" id="IPR036909">
    <property type="entry name" value="Cyt_c-like_dom_sf"/>
</dbReference>
<name>A0AB39KU57_9CAUL</name>
<evidence type="ECO:0000313" key="2">
    <source>
        <dbReference type="EMBL" id="XDO97487.1"/>
    </source>
</evidence>
<reference evidence="2" key="1">
    <citation type="submission" date="2024-06" db="EMBL/GenBank/DDBJ databases">
        <title>Caulobacter inopinatus, sp. nov.</title>
        <authorList>
            <person name="Donachie S.P."/>
        </authorList>
    </citation>
    <scope>NUCLEOTIDE SEQUENCE</scope>
    <source>
        <strain evidence="2">73W</strain>
    </source>
</reference>